<gene>
    <name evidence="2" type="ORF">GCM10022395_07900</name>
</gene>
<organism evidence="2 3">
    <name type="scientific">Snuella lapsa</name>
    <dbReference type="NCBI Taxonomy" id="870481"/>
    <lineage>
        <taxon>Bacteria</taxon>
        <taxon>Pseudomonadati</taxon>
        <taxon>Bacteroidota</taxon>
        <taxon>Flavobacteriia</taxon>
        <taxon>Flavobacteriales</taxon>
        <taxon>Flavobacteriaceae</taxon>
        <taxon>Snuella</taxon>
    </lineage>
</organism>
<keyword evidence="3" id="KW-1185">Reference proteome</keyword>
<dbReference type="Pfam" id="PF00582">
    <property type="entry name" value="Usp"/>
    <property type="match status" value="1"/>
</dbReference>
<dbReference type="InterPro" id="IPR006016">
    <property type="entry name" value="UspA"/>
</dbReference>
<reference evidence="3" key="1">
    <citation type="journal article" date="2019" name="Int. J. Syst. Evol. Microbiol.">
        <title>The Global Catalogue of Microorganisms (GCM) 10K type strain sequencing project: providing services to taxonomists for standard genome sequencing and annotation.</title>
        <authorList>
            <consortium name="The Broad Institute Genomics Platform"/>
            <consortium name="The Broad Institute Genome Sequencing Center for Infectious Disease"/>
            <person name="Wu L."/>
            <person name="Ma J."/>
        </authorList>
    </citation>
    <scope>NUCLEOTIDE SEQUENCE [LARGE SCALE GENOMIC DNA]</scope>
    <source>
        <strain evidence="3">JCM 17111</strain>
    </source>
</reference>
<proteinExistence type="predicted"/>
<dbReference type="EMBL" id="BAABCY010000020">
    <property type="protein sequence ID" value="GAA3559274.1"/>
    <property type="molecule type" value="Genomic_DNA"/>
</dbReference>
<name>A0ABP6X117_9FLAO</name>
<evidence type="ECO:0000259" key="1">
    <source>
        <dbReference type="Pfam" id="PF00582"/>
    </source>
</evidence>
<dbReference type="InterPro" id="IPR014729">
    <property type="entry name" value="Rossmann-like_a/b/a_fold"/>
</dbReference>
<dbReference type="RefSeq" id="WP_345004519.1">
    <property type="nucleotide sequence ID" value="NZ_BAABCY010000020.1"/>
</dbReference>
<evidence type="ECO:0000313" key="2">
    <source>
        <dbReference type="EMBL" id="GAA3559274.1"/>
    </source>
</evidence>
<sequence>MENKKYKIAVFTELKDTINTTLNSSVGLAKLINAEISLLCLENPIDVVKKDNQLSAMREINGKYTTVNKTLETLTQSVAKDFGVNVNYSFVVGQIKDEIKKYIKEQQPDIIVIGKRKSKLLKMAGGNLTKYVLKYHPGTILITNENNTIIPNKILNLGVLNGNNLIDDIDVLKPLISQTQKPIKSFKIVDDLNATTDDHLSIDTETVEFVFGQSSNSIEALSNYLEKSNVNLLYINRTKTKSNNTLKKDINTMINELNVSVLLSAENKTTFV</sequence>
<dbReference type="SUPFAM" id="SSF52402">
    <property type="entry name" value="Adenine nucleotide alpha hydrolases-like"/>
    <property type="match status" value="1"/>
</dbReference>
<protein>
    <recommendedName>
        <fullName evidence="1">UspA domain-containing protein</fullName>
    </recommendedName>
</protein>
<dbReference type="Proteomes" id="UP001500954">
    <property type="component" value="Unassembled WGS sequence"/>
</dbReference>
<feature type="domain" description="UspA" evidence="1">
    <location>
        <begin position="29"/>
        <end position="141"/>
    </location>
</feature>
<accession>A0ABP6X117</accession>
<evidence type="ECO:0000313" key="3">
    <source>
        <dbReference type="Proteomes" id="UP001500954"/>
    </source>
</evidence>
<dbReference type="CDD" id="cd00293">
    <property type="entry name" value="USP-like"/>
    <property type="match status" value="1"/>
</dbReference>
<comment type="caution">
    <text evidence="2">The sequence shown here is derived from an EMBL/GenBank/DDBJ whole genome shotgun (WGS) entry which is preliminary data.</text>
</comment>
<dbReference type="Gene3D" id="3.40.50.620">
    <property type="entry name" value="HUPs"/>
    <property type="match status" value="1"/>
</dbReference>